<dbReference type="EMBL" id="JACDXJ010000004">
    <property type="protein sequence ID" value="MBA1159373.1"/>
    <property type="molecule type" value="Genomic_DNA"/>
</dbReference>
<dbReference type="RefSeq" id="WP_181054961.1">
    <property type="nucleotide sequence ID" value="NZ_JACDXJ010000004.1"/>
</dbReference>
<dbReference type="AlphaFoldDB" id="A0A838BWT7"/>
<organism evidence="1 2">
    <name type="scientific">Microvirga mediterraneensis</name>
    <dbReference type="NCBI Taxonomy" id="2754695"/>
    <lineage>
        <taxon>Bacteria</taxon>
        <taxon>Pseudomonadati</taxon>
        <taxon>Pseudomonadota</taxon>
        <taxon>Alphaproteobacteria</taxon>
        <taxon>Hyphomicrobiales</taxon>
        <taxon>Methylobacteriaceae</taxon>
        <taxon>Microvirga</taxon>
    </lineage>
</organism>
<keyword evidence="2" id="KW-1185">Reference proteome</keyword>
<name>A0A838BWT7_9HYPH</name>
<reference evidence="1 2" key="1">
    <citation type="submission" date="2020-07" db="EMBL/GenBank/DDBJ databases">
        <title>Draft genome and description of Microvirga mediterraneensis Marseille-Q2068 sp. nov.</title>
        <authorList>
            <person name="Boxberger M."/>
        </authorList>
    </citation>
    <scope>NUCLEOTIDE SEQUENCE [LARGE SCALE GENOMIC DNA]</scope>
    <source>
        <strain evidence="1 2">Marseille-Q2068</strain>
    </source>
</reference>
<protein>
    <submittedName>
        <fullName evidence="1">Uncharacterized protein</fullName>
    </submittedName>
</protein>
<evidence type="ECO:0000313" key="2">
    <source>
        <dbReference type="Proteomes" id="UP000572984"/>
    </source>
</evidence>
<sequence length="89" mass="9855">MPPDFRVVAWCANTHDLLVETPDAFLMVDIAGYEDADGKAVLPELAEQQASFVRFKLQDEEWTVPLGSNLGATMIRPDHRAGTEKAVLQ</sequence>
<comment type="caution">
    <text evidence="1">The sequence shown here is derived from an EMBL/GenBank/DDBJ whole genome shotgun (WGS) entry which is preliminary data.</text>
</comment>
<accession>A0A838BWT7</accession>
<evidence type="ECO:0000313" key="1">
    <source>
        <dbReference type="EMBL" id="MBA1159373.1"/>
    </source>
</evidence>
<gene>
    <name evidence="1" type="ORF">H0S73_25175</name>
</gene>
<proteinExistence type="predicted"/>
<dbReference type="Proteomes" id="UP000572984">
    <property type="component" value="Unassembled WGS sequence"/>
</dbReference>